<evidence type="ECO:0000313" key="6">
    <source>
        <dbReference type="Proteomes" id="UP000604046"/>
    </source>
</evidence>
<evidence type="ECO:0000256" key="1">
    <source>
        <dbReference type="ARBA" id="ARBA00022737"/>
    </source>
</evidence>
<dbReference type="GO" id="GO:0005737">
    <property type="term" value="C:cytoplasm"/>
    <property type="evidence" value="ECO:0007669"/>
    <property type="project" value="TreeGrafter"/>
</dbReference>
<dbReference type="EMBL" id="CAJNDS010000902">
    <property type="protein sequence ID" value="CAE7240141.1"/>
    <property type="molecule type" value="Genomic_DNA"/>
</dbReference>
<dbReference type="InterPro" id="IPR002110">
    <property type="entry name" value="Ankyrin_rpt"/>
</dbReference>
<protein>
    <submittedName>
        <fullName evidence="5">Ank2 protein</fullName>
    </submittedName>
</protein>
<reference evidence="5" key="1">
    <citation type="submission" date="2021-02" db="EMBL/GenBank/DDBJ databases">
        <authorList>
            <person name="Dougan E. K."/>
            <person name="Rhodes N."/>
            <person name="Thang M."/>
            <person name="Chan C."/>
        </authorList>
    </citation>
    <scope>NUCLEOTIDE SEQUENCE</scope>
</reference>
<feature type="compositionally biased region" description="Polar residues" evidence="4">
    <location>
        <begin position="190"/>
        <end position="205"/>
    </location>
</feature>
<comment type="caution">
    <text evidence="5">The sequence shown here is derived from an EMBL/GenBank/DDBJ whole genome shotgun (WGS) entry which is preliminary data.</text>
</comment>
<sequence>MDLDVALAEDLPEDVLSRIVLHCPAKTALAFAQAGRGALSAADIAAQRLFAQTFGRAEFPGSLQKAGGRRAKLFGRLDRARSEQASCVQETFAWAAGHGYCSFLTSTAARVEQTSEPKVLQELLNGPGKPREPPLWRAAKRNQPGAVALLLEMRADAERSSRGTTPLFWAARHGDVASVRRLLELHASPLASTSHARPEAQQQPNAPRHPGGECPLSAVLLPPAAEVSGQRLESLQLMAEALTAEQRSEATARRALLAACSTPGAVPYVAVLLDAGCGVASQAPAQAQVPAAQAPPRVPLAPEADLETPLLAALNRGCLDVAELLFAKDKTASINATLPSGKSALHLAAERGDARLLSSLLRARAQLDAATSSGAALHLAVEHGHVQLCWQAVQVLCQHEATRLHHLLQPTPNGASPVCLAERRGKPALILPMLRCYHRHLRERYLAGKLGDAGDKVSHPALTALCFQHRDLLFNAEADAGNVKGLSQAAKIAAQTLLPEVPLAEEDVKPSRYQRAMDQPLEVRAWCFFRVDITSTPTSAVERVLQTGGVLPGWNAQGDPKQDLDLPKACKHHKTGHLRSLCFVPRSSVGVKLARRGLVRSTPASDLDVKMLLPCGRQLSRMHRDGSLANLPAQSEYDLKVI</sequence>
<name>A0A812LF70_9DINO</name>
<feature type="repeat" description="ANK" evidence="3">
    <location>
        <begin position="340"/>
        <end position="372"/>
    </location>
</feature>
<evidence type="ECO:0000256" key="2">
    <source>
        <dbReference type="ARBA" id="ARBA00023043"/>
    </source>
</evidence>
<dbReference type="InterPro" id="IPR036770">
    <property type="entry name" value="Ankyrin_rpt-contain_sf"/>
</dbReference>
<keyword evidence="6" id="KW-1185">Reference proteome</keyword>
<gene>
    <name evidence="5" type="primary">Ank2</name>
    <name evidence="5" type="ORF">SNAT2548_LOCUS10730</name>
</gene>
<dbReference type="Proteomes" id="UP000604046">
    <property type="component" value="Unassembled WGS sequence"/>
</dbReference>
<organism evidence="5 6">
    <name type="scientific">Symbiodinium natans</name>
    <dbReference type="NCBI Taxonomy" id="878477"/>
    <lineage>
        <taxon>Eukaryota</taxon>
        <taxon>Sar</taxon>
        <taxon>Alveolata</taxon>
        <taxon>Dinophyceae</taxon>
        <taxon>Suessiales</taxon>
        <taxon>Symbiodiniaceae</taxon>
        <taxon>Symbiodinium</taxon>
    </lineage>
</organism>
<proteinExistence type="predicted"/>
<feature type="repeat" description="ANK" evidence="3">
    <location>
        <begin position="162"/>
        <end position="194"/>
    </location>
</feature>
<evidence type="ECO:0000313" key="5">
    <source>
        <dbReference type="EMBL" id="CAE7240141.1"/>
    </source>
</evidence>
<dbReference type="AlphaFoldDB" id="A0A812LF70"/>
<evidence type="ECO:0000256" key="4">
    <source>
        <dbReference type="SAM" id="MobiDB-lite"/>
    </source>
</evidence>
<dbReference type="PROSITE" id="PS50297">
    <property type="entry name" value="ANK_REP_REGION"/>
    <property type="match status" value="1"/>
</dbReference>
<dbReference type="PANTHER" id="PTHR24198">
    <property type="entry name" value="ANKYRIN REPEAT AND PROTEIN KINASE DOMAIN-CONTAINING PROTEIN"/>
    <property type="match status" value="1"/>
</dbReference>
<dbReference type="SMART" id="SM00248">
    <property type="entry name" value="ANK"/>
    <property type="match status" value="4"/>
</dbReference>
<feature type="region of interest" description="Disordered" evidence="4">
    <location>
        <begin position="190"/>
        <end position="217"/>
    </location>
</feature>
<dbReference type="PANTHER" id="PTHR24198:SF190">
    <property type="entry name" value="DYNEIN HEAVY CHAIN 12, AXONEMAL-LIKE"/>
    <property type="match status" value="1"/>
</dbReference>
<evidence type="ECO:0000256" key="3">
    <source>
        <dbReference type="PROSITE-ProRule" id="PRU00023"/>
    </source>
</evidence>
<dbReference type="OrthoDB" id="10263303at2759"/>
<keyword evidence="2 3" id="KW-0040">ANK repeat</keyword>
<dbReference type="PROSITE" id="PS50088">
    <property type="entry name" value="ANK_REPEAT"/>
    <property type="match status" value="2"/>
</dbReference>
<accession>A0A812LF70</accession>
<dbReference type="Pfam" id="PF12796">
    <property type="entry name" value="Ank_2"/>
    <property type="match status" value="2"/>
</dbReference>
<dbReference type="Gene3D" id="1.25.40.20">
    <property type="entry name" value="Ankyrin repeat-containing domain"/>
    <property type="match status" value="2"/>
</dbReference>
<dbReference type="SUPFAM" id="SSF48403">
    <property type="entry name" value="Ankyrin repeat"/>
    <property type="match status" value="1"/>
</dbReference>
<keyword evidence="1" id="KW-0677">Repeat</keyword>